<reference evidence="3" key="2">
    <citation type="journal article" date="2023" name="ISME Commun">
        <title>Characterization of a bloom-associated alphaproteobacterial lineage, 'Candidatus Phycosocius': insights into freshwater algal-bacterial interactions.</title>
        <authorList>
            <person name="Tanabe Y."/>
            <person name="Yamaguchi H."/>
            <person name="Yoshida M."/>
            <person name="Kai A."/>
            <person name="Okazaki Y."/>
        </authorList>
    </citation>
    <scope>NUCLEOTIDE SEQUENCE</scope>
    <source>
        <strain evidence="3">BOTRYCO-1</strain>
    </source>
</reference>
<proteinExistence type="predicted"/>
<name>A0ABQ4PY75_9PROT</name>
<dbReference type="RefSeq" id="WP_284360602.1">
    <property type="nucleotide sequence ID" value="NZ_BPFZ01000011.1"/>
</dbReference>
<dbReference type="EMBL" id="BPFZ01000011">
    <property type="protein sequence ID" value="GIU67638.1"/>
    <property type="molecule type" value="Genomic_DNA"/>
</dbReference>
<protein>
    <submittedName>
        <fullName evidence="3">Uncharacterized protein</fullName>
    </submittedName>
</protein>
<gene>
    <name evidence="3" type="ORF">PsB1_1792</name>
</gene>
<evidence type="ECO:0000313" key="4">
    <source>
        <dbReference type="Proteomes" id="UP001161064"/>
    </source>
</evidence>
<feature type="region of interest" description="Disordered" evidence="1">
    <location>
        <begin position="1"/>
        <end position="31"/>
    </location>
</feature>
<keyword evidence="2" id="KW-0812">Transmembrane</keyword>
<keyword evidence="2" id="KW-0472">Membrane</keyword>
<evidence type="ECO:0000256" key="1">
    <source>
        <dbReference type="SAM" id="MobiDB-lite"/>
    </source>
</evidence>
<dbReference type="Proteomes" id="UP001161064">
    <property type="component" value="Unassembled WGS sequence"/>
</dbReference>
<sequence length="76" mass="8644">MDHTHTPAPNRPQVHLTDHGPDDEDDYRTSPELTPQEQALHQENMAKLGRIMRAFGILKIGVTTLLIVIIIKFFGR</sequence>
<keyword evidence="4" id="KW-1185">Reference proteome</keyword>
<feature type="transmembrane region" description="Helical" evidence="2">
    <location>
        <begin position="54"/>
        <end position="74"/>
    </location>
</feature>
<accession>A0ABQ4PY75</accession>
<comment type="caution">
    <text evidence="3">The sequence shown here is derived from an EMBL/GenBank/DDBJ whole genome shotgun (WGS) entry which is preliminary data.</text>
</comment>
<reference evidence="3" key="1">
    <citation type="submission" date="2021-05" db="EMBL/GenBank/DDBJ databases">
        <authorList>
            <person name="Tanabe Y."/>
        </authorList>
    </citation>
    <scope>NUCLEOTIDE SEQUENCE</scope>
    <source>
        <strain evidence="3">BOTRYCO-1</strain>
    </source>
</reference>
<evidence type="ECO:0000256" key="2">
    <source>
        <dbReference type="SAM" id="Phobius"/>
    </source>
</evidence>
<organism evidence="3 4">
    <name type="scientific">Candidatus Phycosocius spiralis</name>
    <dbReference type="NCBI Taxonomy" id="2815099"/>
    <lineage>
        <taxon>Bacteria</taxon>
        <taxon>Pseudomonadati</taxon>
        <taxon>Pseudomonadota</taxon>
        <taxon>Alphaproteobacteria</taxon>
        <taxon>Caulobacterales</taxon>
        <taxon>Caulobacterales incertae sedis</taxon>
        <taxon>Candidatus Phycosocius</taxon>
    </lineage>
</organism>
<keyword evidence="2" id="KW-1133">Transmembrane helix</keyword>
<evidence type="ECO:0000313" key="3">
    <source>
        <dbReference type="EMBL" id="GIU67638.1"/>
    </source>
</evidence>